<dbReference type="AlphaFoldDB" id="A0A1H7WRS6"/>
<dbReference type="RefSeq" id="WP_093039130.1">
    <property type="nucleotide sequence ID" value="NZ_FOAG01000016.1"/>
</dbReference>
<organism evidence="2 3">
    <name type="scientific">Roseovarius azorensis</name>
    <dbReference type="NCBI Taxonomy" id="1287727"/>
    <lineage>
        <taxon>Bacteria</taxon>
        <taxon>Pseudomonadati</taxon>
        <taxon>Pseudomonadota</taxon>
        <taxon>Alphaproteobacteria</taxon>
        <taxon>Rhodobacterales</taxon>
        <taxon>Roseobacteraceae</taxon>
        <taxon>Roseovarius</taxon>
    </lineage>
</organism>
<dbReference type="Proteomes" id="UP000199582">
    <property type="component" value="Unassembled WGS sequence"/>
</dbReference>
<proteinExistence type="predicted"/>
<accession>A0A1H7WRS6</accession>
<keyword evidence="1" id="KW-1133">Transmembrane helix</keyword>
<name>A0A1H7WRS6_9RHOB</name>
<evidence type="ECO:0000313" key="3">
    <source>
        <dbReference type="Proteomes" id="UP000199582"/>
    </source>
</evidence>
<keyword evidence="1" id="KW-0472">Membrane</keyword>
<gene>
    <name evidence="2" type="ORF">SAMN05443999_11654</name>
</gene>
<feature type="transmembrane region" description="Helical" evidence="1">
    <location>
        <begin position="108"/>
        <end position="141"/>
    </location>
</feature>
<evidence type="ECO:0000256" key="1">
    <source>
        <dbReference type="SAM" id="Phobius"/>
    </source>
</evidence>
<dbReference type="STRING" id="1287727.SAMN05443999_11654"/>
<evidence type="ECO:0000313" key="2">
    <source>
        <dbReference type="EMBL" id="SEM23935.1"/>
    </source>
</evidence>
<sequence length="176" mass="20483">METYFSRGQNPQVFLSHDDTEFEGHPPVDAASTEIAVENAKQTIREILTEERRKASRRALPELAPQVSEDYLEPLSGQVWDRHRSGGRHRFDDLLNRLKGFRPGTWHLFWAIAFVLVLWQPVIVLVTLFIGFWLVLIGHVIFGDARVRRLCDAALALVPRRWMPRRNGYDADRMRH</sequence>
<keyword evidence="3" id="KW-1185">Reference proteome</keyword>
<reference evidence="2 3" key="1">
    <citation type="submission" date="2016-10" db="EMBL/GenBank/DDBJ databases">
        <authorList>
            <person name="de Groot N.N."/>
        </authorList>
    </citation>
    <scope>NUCLEOTIDE SEQUENCE [LARGE SCALE GENOMIC DNA]</scope>
    <source>
        <strain evidence="2 3">DSM 100674</strain>
    </source>
</reference>
<keyword evidence="1" id="KW-0812">Transmembrane</keyword>
<protein>
    <submittedName>
        <fullName evidence="2">Uncharacterized protein</fullName>
    </submittedName>
</protein>
<dbReference type="EMBL" id="FOAG01000016">
    <property type="protein sequence ID" value="SEM23935.1"/>
    <property type="molecule type" value="Genomic_DNA"/>
</dbReference>
<dbReference type="OrthoDB" id="7743081at2"/>